<evidence type="ECO:0000313" key="2">
    <source>
        <dbReference type="EMBL" id="NFA43224.1"/>
    </source>
</evidence>
<reference evidence="2 3" key="1">
    <citation type="submission" date="2019-02" db="EMBL/GenBank/DDBJ databases">
        <title>Genome sequencing of Clostridium botulinum clinical isolates.</title>
        <authorList>
            <person name="Brunt J."/>
            <person name="Van Vliet A.H.M."/>
            <person name="Stringer S.C."/>
            <person name="Grant K.A."/>
            <person name="Carter A.C."/>
            <person name="Peck M.W."/>
        </authorList>
    </citation>
    <scope>NUCLEOTIDE SEQUENCE [LARGE SCALE GENOMIC DNA]</scope>
    <source>
        <strain evidence="2 3">H113700579</strain>
    </source>
</reference>
<sequence length="74" mass="8702">MIMMIIILAFCIFIINNSKAKVIKAIKETNKEMSYRKTFFEKATGGKDFLRIYEIILMVIMSLSHLIFHMVECH</sequence>
<proteinExistence type="predicted"/>
<evidence type="ECO:0000256" key="1">
    <source>
        <dbReference type="SAM" id="Phobius"/>
    </source>
</evidence>
<dbReference type="Proteomes" id="UP000472355">
    <property type="component" value="Unassembled WGS sequence"/>
</dbReference>
<protein>
    <submittedName>
        <fullName evidence="2">Uncharacterized protein</fullName>
    </submittedName>
</protein>
<dbReference type="AlphaFoldDB" id="A0A6M0SS36"/>
<organism evidence="2 3">
    <name type="scientific">Clostridium botulinum</name>
    <dbReference type="NCBI Taxonomy" id="1491"/>
    <lineage>
        <taxon>Bacteria</taxon>
        <taxon>Bacillati</taxon>
        <taxon>Bacillota</taxon>
        <taxon>Clostridia</taxon>
        <taxon>Eubacteriales</taxon>
        <taxon>Clostridiaceae</taxon>
        <taxon>Clostridium</taxon>
    </lineage>
</organism>
<keyword evidence="1" id="KW-0472">Membrane</keyword>
<feature type="transmembrane region" description="Helical" evidence="1">
    <location>
        <begin position="52"/>
        <end position="71"/>
    </location>
</feature>
<keyword evidence="1" id="KW-1133">Transmembrane helix</keyword>
<gene>
    <name evidence="2" type="ORF">EXM65_11700</name>
</gene>
<name>A0A6M0SS36_CLOBO</name>
<comment type="caution">
    <text evidence="2">The sequence shown here is derived from an EMBL/GenBank/DDBJ whole genome shotgun (WGS) entry which is preliminary data.</text>
</comment>
<accession>A0A6M0SS36</accession>
<dbReference type="EMBL" id="SGKU01000032">
    <property type="protein sequence ID" value="NFA43224.1"/>
    <property type="molecule type" value="Genomic_DNA"/>
</dbReference>
<evidence type="ECO:0000313" key="3">
    <source>
        <dbReference type="Proteomes" id="UP000472355"/>
    </source>
</evidence>
<keyword evidence="1" id="KW-0812">Transmembrane</keyword>